<organism evidence="1 2">
    <name type="scientific">Hanseniaspora guilliermondii</name>
    <dbReference type="NCBI Taxonomy" id="56406"/>
    <lineage>
        <taxon>Eukaryota</taxon>
        <taxon>Fungi</taxon>
        <taxon>Dikarya</taxon>
        <taxon>Ascomycota</taxon>
        <taxon>Saccharomycotina</taxon>
        <taxon>Saccharomycetes</taxon>
        <taxon>Saccharomycodales</taxon>
        <taxon>Saccharomycodaceae</taxon>
        <taxon>Hanseniaspora</taxon>
    </lineage>
</organism>
<dbReference type="OrthoDB" id="10411376at2759"/>
<sequence length="323" mass="36214">MPTNDNQDKKCKQYAIDFIRKGRYFSPKVSTLIVLNILALASKVSAVHNWNETSSNYSLRHTLSNGVLNQSQSIGHFNSSYLESDSDQLFHLFSDVNTYGRNKAEDILNEQQKALIDEPLEGFKVLNYDELNKLINEVITSTQTTPLISIPTYSKVHLSSHMDATSTFYFDTSSSTRISEVSNVQEFDSFSSYYNQTSGSNTNSISSVKETDTESKKTKVEIFTPTKTVDTPHWLLDSVITSSFASKTTMDIKTTKVKNKPIFLKAKKFSNKNNLPGTNSTRDSNNRSIGLTDIFESKGSILNKAINMVAILAFTYLVSTIYT</sequence>
<dbReference type="AlphaFoldDB" id="A0A1L0B6E0"/>
<evidence type="ECO:0000313" key="2">
    <source>
        <dbReference type="Proteomes" id="UP000183365"/>
    </source>
</evidence>
<dbReference type="EMBL" id="FQNF01000057">
    <property type="protein sequence ID" value="SGZ40635.1"/>
    <property type="molecule type" value="Genomic_DNA"/>
</dbReference>
<reference evidence="2" key="1">
    <citation type="submission" date="2016-11" db="EMBL/GenBank/DDBJ databases">
        <authorList>
            <person name="Guldener U."/>
        </authorList>
    </citation>
    <scope>NUCLEOTIDE SEQUENCE [LARGE SCALE GENOMIC DNA]</scope>
</reference>
<dbReference type="VEuPathDB" id="FungiDB:HGUI_02835"/>
<dbReference type="Proteomes" id="UP000183365">
    <property type="component" value="Unassembled WGS sequence"/>
</dbReference>
<accession>A0A1L0B6E0</accession>
<evidence type="ECO:0000313" key="1">
    <source>
        <dbReference type="EMBL" id="SGZ40635.1"/>
    </source>
</evidence>
<protein>
    <submittedName>
        <fullName evidence="1">Uncharacterized protein</fullName>
    </submittedName>
</protein>
<name>A0A1L0B6E0_9ASCO</name>
<keyword evidence="2" id="KW-1185">Reference proteome</keyword>
<gene>
    <name evidence="1" type="ORF">HGUI_02835</name>
</gene>
<proteinExistence type="predicted"/>